<keyword evidence="2" id="KW-1185">Reference proteome</keyword>
<dbReference type="HOGENOM" id="CLU_3121286_0_0_10"/>
<proteinExistence type="predicted"/>
<dbReference type="Proteomes" id="UP000010433">
    <property type="component" value="Unassembled WGS sequence"/>
</dbReference>
<gene>
    <name evidence="1" type="ORF">HMPREF9151_01132</name>
</gene>
<name>L1NCC9_9BACT</name>
<evidence type="ECO:0000313" key="1">
    <source>
        <dbReference type="EMBL" id="EKY01023.1"/>
    </source>
</evidence>
<accession>L1NCC9</accession>
<dbReference type="AlphaFoldDB" id="L1NCC9"/>
<dbReference type="EMBL" id="AMEP01000079">
    <property type="protein sequence ID" value="EKY01023.1"/>
    <property type="molecule type" value="Genomic_DNA"/>
</dbReference>
<protein>
    <submittedName>
        <fullName evidence="1">Uncharacterized protein</fullName>
    </submittedName>
</protein>
<evidence type="ECO:0000313" key="2">
    <source>
        <dbReference type="Proteomes" id="UP000010433"/>
    </source>
</evidence>
<organism evidence="1 2">
    <name type="scientific">Hoylesella saccharolytica F0055</name>
    <dbReference type="NCBI Taxonomy" id="1127699"/>
    <lineage>
        <taxon>Bacteria</taxon>
        <taxon>Pseudomonadati</taxon>
        <taxon>Bacteroidota</taxon>
        <taxon>Bacteroidia</taxon>
        <taxon>Bacteroidales</taxon>
        <taxon>Prevotellaceae</taxon>
        <taxon>Hoylesella</taxon>
    </lineage>
</organism>
<sequence>MVFGVQKHRFWHAKDDVLACKSYAFTTQYLCFCIFKPVFCQNKRINLRQN</sequence>
<reference evidence="1 2" key="1">
    <citation type="submission" date="2012-05" db="EMBL/GenBank/DDBJ databases">
        <authorList>
            <person name="Weinstock G."/>
            <person name="Sodergren E."/>
            <person name="Lobos E.A."/>
            <person name="Fulton L."/>
            <person name="Fulton R."/>
            <person name="Courtney L."/>
            <person name="Fronick C."/>
            <person name="O'Laughlin M."/>
            <person name="Godfrey J."/>
            <person name="Wilson R.M."/>
            <person name="Miner T."/>
            <person name="Farmer C."/>
            <person name="Delehaunty K."/>
            <person name="Cordes M."/>
            <person name="Minx P."/>
            <person name="Tomlinson C."/>
            <person name="Chen J."/>
            <person name="Wollam A."/>
            <person name="Pepin K.H."/>
            <person name="Bhonagiri V."/>
            <person name="Zhang X."/>
            <person name="Suruliraj S."/>
            <person name="Warren W."/>
            <person name="Mitreva M."/>
            <person name="Mardis E.R."/>
            <person name="Wilson R.K."/>
        </authorList>
    </citation>
    <scope>NUCLEOTIDE SEQUENCE [LARGE SCALE GENOMIC DNA]</scope>
    <source>
        <strain evidence="1 2">F0055</strain>
    </source>
</reference>
<comment type="caution">
    <text evidence="1">The sequence shown here is derived from an EMBL/GenBank/DDBJ whole genome shotgun (WGS) entry which is preliminary data.</text>
</comment>
<dbReference type="STRING" id="1127699.HMPREF9151_01132"/>